<name>K8E9J2_9CHLO</name>
<proteinExistence type="predicted"/>
<dbReference type="GO" id="GO:0006629">
    <property type="term" value="P:lipid metabolic process"/>
    <property type="evidence" value="ECO:0007669"/>
    <property type="project" value="InterPro"/>
</dbReference>
<evidence type="ECO:0000256" key="1">
    <source>
        <dbReference type="SAM" id="MobiDB-lite"/>
    </source>
</evidence>
<sequence>MRGGGGISFYLFFLLVFSRSEAREMHSKRHQQLFKELKIPPISPLNPSKDFSVSEAIRFRRLSGAAYCERGLQNWTCEFCDEQSLVDVTVFESEKRFVKGFIGYDKERRRAVVSFRGTEPKSFENWLENLDATHAGFPVADFEGKGRVHAGFLDAYVQIRLNLTYAVARLSEKYSSFESDDDGVRLSVEEKGEKKDESSSKNEKDLPPFPIEITGHSLGGALATIAAMDLESGNHDPDRKHIIQKKVDVKSVYTFGSPRVGDGVFAEIYAERLGFKTYRLTHGRDVVPSVPNTLLGFRHVPTEVYEDRNGNITIGDGSGEWKGGEDHVWRRYSVSDHLYYLGEYICGCNS</sequence>
<accession>K8E9J2</accession>
<dbReference type="InterPro" id="IPR002921">
    <property type="entry name" value="Fungal_lipase-type"/>
</dbReference>
<keyword evidence="2" id="KW-0732">Signal</keyword>
<feature type="chain" id="PRO_5003917146" description="Fungal lipase-type domain-containing protein" evidence="2">
    <location>
        <begin position="23"/>
        <end position="350"/>
    </location>
</feature>
<protein>
    <recommendedName>
        <fullName evidence="3">Fungal lipase-type domain-containing protein</fullName>
    </recommendedName>
</protein>
<dbReference type="RefSeq" id="XP_007515420.1">
    <property type="nucleotide sequence ID" value="XM_007515358.1"/>
</dbReference>
<dbReference type="OrthoDB" id="495609at2759"/>
<dbReference type="KEGG" id="bpg:Bathy01g01020"/>
<dbReference type="SUPFAM" id="SSF53474">
    <property type="entry name" value="alpha/beta-Hydrolases"/>
    <property type="match status" value="1"/>
</dbReference>
<evidence type="ECO:0000313" key="5">
    <source>
        <dbReference type="Proteomes" id="UP000198341"/>
    </source>
</evidence>
<dbReference type="PANTHER" id="PTHR45856:SF25">
    <property type="entry name" value="FUNGAL LIPASE-LIKE DOMAIN-CONTAINING PROTEIN"/>
    <property type="match status" value="1"/>
</dbReference>
<dbReference type="AlphaFoldDB" id="K8E9J2"/>
<evidence type="ECO:0000256" key="2">
    <source>
        <dbReference type="SAM" id="SignalP"/>
    </source>
</evidence>
<feature type="region of interest" description="Disordered" evidence="1">
    <location>
        <begin position="189"/>
        <end position="209"/>
    </location>
</feature>
<dbReference type="Gene3D" id="3.40.50.1820">
    <property type="entry name" value="alpha/beta hydrolase"/>
    <property type="match status" value="1"/>
</dbReference>
<dbReference type="EMBL" id="FO082278">
    <property type="protein sequence ID" value="CCO14299.1"/>
    <property type="molecule type" value="Genomic_DNA"/>
</dbReference>
<organism evidence="4 5">
    <name type="scientific">Bathycoccus prasinos</name>
    <dbReference type="NCBI Taxonomy" id="41875"/>
    <lineage>
        <taxon>Eukaryota</taxon>
        <taxon>Viridiplantae</taxon>
        <taxon>Chlorophyta</taxon>
        <taxon>Mamiellophyceae</taxon>
        <taxon>Mamiellales</taxon>
        <taxon>Bathycoccaceae</taxon>
        <taxon>Bathycoccus</taxon>
    </lineage>
</organism>
<dbReference type="InterPro" id="IPR029058">
    <property type="entry name" value="AB_hydrolase_fold"/>
</dbReference>
<dbReference type="PANTHER" id="PTHR45856">
    <property type="entry name" value="ALPHA/BETA-HYDROLASES SUPERFAMILY PROTEIN"/>
    <property type="match status" value="1"/>
</dbReference>
<keyword evidence="5" id="KW-1185">Reference proteome</keyword>
<reference evidence="4 5" key="1">
    <citation type="submission" date="2011-10" db="EMBL/GenBank/DDBJ databases">
        <authorList>
            <person name="Genoscope - CEA"/>
        </authorList>
    </citation>
    <scope>NUCLEOTIDE SEQUENCE [LARGE SCALE GENOMIC DNA]</scope>
    <source>
        <strain evidence="4 5">RCC 1105</strain>
    </source>
</reference>
<dbReference type="CDD" id="cd00519">
    <property type="entry name" value="Lipase_3"/>
    <property type="match status" value="1"/>
</dbReference>
<evidence type="ECO:0000313" key="4">
    <source>
        <dbReference type="EMBL" id="CCO14299.1"/>
    </source>
</evidence>
<dbReference type="Proteomes" id="UP000198341">
    <property type="component" value="Chromosome 1"/>
</dbReference>
<dbReference type="InterPro" id="IPR051218">
    <property type="entry name" value="Sec_MonoDiacylglyc_Lipase"/>
</dbReference>
<dbReference type="GeneID" id="19017838"/>
<feature type="domain" description="Fungal lipase-type" evidence="3">
    <location>
        <begin position="112"/>
        <end position="177"/>
    </location>
</feature>
<dbReference type="Pfam" id="PF01764">
    <property type="entry name" value="Lipase_3"/>
    <property type="match status" value="2"/>
</dbReference>
<feature type="compositionally biased region" description="Basic and acidic residues" evidence="1">
    <location>
        <begin position="189"/>
        <end position="206"/>
    </location>
</feature>
<feature type="signal peptide" evidence="2">
    <location>
        <begin position="1"/>
        <end position="22"/>
    </location>
</feature>
<feature type="domain" description="Fungal lipase-type" evidence="3">
    <location>
        <begin position="209"/>
        <end position="293"/>
    </location>
</feature>
<evidence type="ECO:0000259" key="3">
    <source>
        <dbReference type="Pfam" id="PF01764"/>
    </source>
</evidence>
<gene>
    <name evidence="4" type="ORF">Bathy01g01020</name>
</gene>
<dbReference type="eggNOG" id="KOG4569">
    <property type="taxonomic scope" value="Eukaryota"/>
</dbReference>